<sequence>MSQIGGRHNQLKFAKEIASTILWLHDVKGIVHGVLHPNNILIHKDTIKLSDFSRSFEKGKGCNDTRVYDVIPYVNSNMLNQEISYKMNKKSDNI</sequence>
<protein>
    <submittedName>
        <fullName evidence="1">Uncharacterized protein</fullName>
    </submittedName>
</protein>
<gene>
    <name evidence="1" type="ORF">RhiirA1_478684</name>
</gene>
<dbReference type="PROSITE" id="PS50011">
    <property type="entry name" value="PROTEIN_KINASE_DOM"/>
    <property type="match status" value="1"/>
</dbReference>
<reference evidence="1 2" key="2">
    <citation type="submission" date="2017-10" db="EMBL/GenBank/DDBJ databases">
        <title>Genome analyses suggest a sexual origin of heterokaryosis in a supposedly ancient asexual fungus.</title>
        <authorList>
            <person name="Corradi N."/>
            <person name="Sedzielewska K."/>
            <person name="Noel J."/>
            <person name="Charron P."/>
            <person name="Farinelli L."/>
            <person name="Marton T."/>
            <person name="Kruger M."/>
            <person name="Pelin A."/>
            <person name="Brachmann A."/>
            <person name="Corradi N."/>
        </authorList>
    </citation>
    <scope>NUCLEOTIDE SEQUENCE [LARGE SCALE GENOMIC DNA]</scope>
    <source>
        <strain evidence="1 2">A1</strain>
    </source>
</reference>
<evidence type="ECO:0000313" key="1">
    <source>
        <dbReference type="EMBL" id="PKC53725.1"/>
    </source>
</evidence>
<dbReference type="InterPro" id="IPR001245">
    <property type="entry name" value="Ser-Thr/Tyr_kinase_cat_dom"/>
</dbReference>
<dbReference type="EMBL" id="LLXH01003894">
    <property type="protein sequence ID" value="PKC53725.1"/>
    <property type="molecule type" value="Genomic_DNA"/>
</dbReference>
<proteinExistence type="predicted"/>
<dbReference type="Pfam" id="PF07714">
    <property type="entry name" value="PK_Tyr_Ser-Thr"/>
    <property type="match status" value="1"/>
</dbReference>
<dbReference type="InterPro" id="IPR000719">
    <property type="entry name" value="Prot_kinase_dom"/>
</dbReference>
<name>A0A2I1EXH1_9GLOM</name>
<reference evidence="1 2" key="1">
    <citation type="submission" date="2017-10" db="EMBL/GenBank/DDBJ databases">
        <title>Extensive intraspecific genome diversity in a model arbuscular mycorrhizal fungus.</title>
        <authorList>
            <person name="Chen E.C.H."/>
            <person name="Morin E."/>
            <person name="Baudet D."/>
            <person name="Noel J."/>
            <person name="Ndikumana S."/>
            <person name="Charron P."/>
            <person name="St-Onge C."/>
            <person name="Giorgi J."/>
            <person name="Grigoriev I.V."/>
            <person name="Roux C."/>
            <person name="Martin F.M."/>
            <person name="Corradi N."/>
        </authorList>
    </citation>
    <scope>NUCLEOTIDE SEQUENCE [LARGE SCALE GENOMIC DNA]</scope>
    <source>
        <strain evidence="1 2">A1</strain>
    </source>
</reference>
<dbReference type="InterPro" id="IPR011009">
    <property type="entry name" value="Kinase-like_dom_sf"/>
</dbReference>
<accession>A0A2I1EXH1</accession>
<dbReference type="OrthoDB" id="2390637at2759"/>
<dbReference type="GO" id="GO:0004672">
    <property type="term" value="F:protein kinase activity"/>
    <property type="evidence" value="ECO:0007669"/>
    <property type="project" value="InterPro"/>
</dbReference>
<dbReference type="SUPFAM" id="SSF56112">
    <property type="entry name" value="Protein kinase-like (PK-like)"/>
    <property type="match status" value="1"/>
</dbReference>
<dbReference type="VEuPathDB" id="FungiDB:RhiirA1_478684"/>
<dbReference type="AlphaFoldDB" id="A0A2I1EXH1"/>
<dbReference type="Gene3D" id="1.10.510.10">
    <property type="entry name" value="Transferase(Phosphotransferase) domain 1"/>
    <property type="match status" value="1"/>
</dbReference>
<dbReference type="GO" id="GO:0005524">
    <property type="term" value="F:ATP binding"/>
    <property type="evidence" value="ECO:0007669"/>
    <property type="project" value="InterPro"/>
</dbReference>
<evidence type="ECO:0000313" key="2">
    <source>
        <dbReference type="Proteomes" id="UP000232688"/>
    </source>
</evidence>
<comment type="caution">
    <text evidence="1">The sequence shown here is derived from an EMBL/GenBank/DDBJ whole genome shotgun (WGS) entry which is preliminary data.</text>
</comment>
<dbReference type="Proteomes" id="UP000232688">
    <property type="component" value="Unassembled WGS sequence"/>
</dbReference>
<organism evidence="1 2">
    <name type="scientific">Rhizophagus irregularis</name>
    <dbReference type="NCBI Taxonomy" id="588596"/>
    <lineage>
        <taxon>Eukaryota</taxon>
        <taxon>Fungi</taxon>
        <taxon>Fungi incertae sedis</taxon>
        <taxon>Mucoromycota</taxon>
        <taxon>Glomeromycotina</taxon>
        <taxon>Glomeromycetes</taxon>
        <taxon>Glomerales</taxon>
        <taxon>Glomeraceae</taxon>
        <taxon>Rhizophagus</taxon>
    </lineage>
</organism>